<dbReference type="EMBL" id="JADQDO010000011">
    <property type="protein sequence ID" value="MBF9235286.1"/>
    <property type="molecule type" value="Genomic_DNA"/>
</dbReference>
<evidence type="ECO:0000313" key="6">
    <source>
        <dbReference type="EMBL" id="MBF9235286.1"/>
    </source>
</evidence>
<dbReference type="Gene3D" id="3.40.190.10">
    <property type="entry name" value="Periplasmic binding protein-like II"/>
    <property type="match status" value="2"/>
</dbReference>
<dbReference type="CDD" id="cd13692">
    <property type="entry name" value="PBP2_BztA"/>
    <property type="match status" value="1"/>
</dbReference>
<dbReference type="InterPro" id="IPR051455">
    <property type="entry name" value="Bact_solute-bind_prot3"/>
</dbReference>
<dbReference type="PANTHER" id="PTHR30085:SF7">
    <property type="entry name" value="AMINO-ACID ABC TRANSPORTER-BINDING PROTEIN YHDW-RELATED"/>
    <property type="match status" value="1"/>
</dbReference>
<keyword evidence="2" id="KW-0813">Transport</keyword>
<dbReference type="PROSITE" id="PS01039">
    <property type="entry name" value="SBP_BACTERIAL_3"/>
    <property type="match status" value="1"/>
</dbReference>
<dbReference type="SUPFAM" id="SSF53850">
    <property type="entry name" value="Periplasmic binding protein-like II"/>
    <property type="match status" value="1"/>
</dbReference>
<evidence type="ECO:0000256" key="2">
    <source>
        <dbReference type="ARBA" id="ARBA00022448"/>
    </source>
</evidence>
<gene>
    <name evidence="6" type="ORF">I2H38_18085</name>
</gene>
<protein>
    <submittedName>
        <fullName evidence="6">Amino acid ABC transporter substrate-binding protein</fullName>
    </submittedName>
</protein>
<accession>A0A931BQX4</accession>
<dbReference type="RefSeq" id="WP_196273309.1">
    <property type="nucleotide sequence ID" value="NZ_JADQDO010000011.1"/>
</dbReference>
<organism evidence="6 7">
    <name type="scientific">Microvirga alba</name>
    <dbReference type="NCBI Taxonomy" id="2791025"/>
    <lineage>
        <taxon>Bacteria</taxon>
        <taxon>Pseudomonadati</taxon>
        <taxon>Pseudomonadota</taxon>
        <taxon>Alphaproteobacteria</taxon>
        <taxon>Hyphomicrobiales</taxon>
        <taxon>Methylobacteriaceae</taxon>
        <taxon>Microvirga</taxon>
    </lineage>
</organism>
<keyword evidence="7" id="KW-1185">Reference proteome</keyword>
<dbReference type="Proteomes" id="UP000599312">
    <property type="component" value="Unassembled WGS sequence"/>
</dbReference>
<dbReference type="InterPro" id="IPR001638">
    <property type="entry name" value="Solute-binding_3/MltF_N"/>
</dbReference>
<dbReference type="PANTHER" id="PTHR30085">
    <property type="entry name" value="AMINO ACID ABC TRANSPORTER PERMEASE"/>
    <property type="match status" value="1"/>
</dbReference>
<proteinExistence type="inferred from homology"/>
<comment type="similarity">
    <text evidence="1 4">Belongs to the bacterial solute-binding protein 3 family.</text>
</comment>
<evidence type="ECO:0000256" key="3">
    <source>
        <dbReference type="ARBA" id="ARBA00022729"/>
    </source>
</evidence>
<feature type="domain" description="Solute-binding protein family 3/N-terminal" evidence="5">
    <location>
        <begin position="27"/>
        <end position="256"/>
    </location>
</feature>
<evidence type="ECO:0000256" key="4">
    <source>
        <dbReference type="RuleBase" id="RU003744"/>
    </source>
</evidence>
<dbReference type="Pfam" id="PF00497">
    <property type="entry name" value="SBP_bac_3"/>
    <property type="match status" value="1"/>
</dbReference>
<keyword evidence="3" id="KW-0732">Signal</keyword>
<dbReference type="GO" id="GO:0006865">
    <property type="term" value="P:amino acid transport"/>
    <property type="evidence" value="ECO:0007669"/>
    <property type="project" value="TreeGrafter"/>
</dbReference>
<evidence type="ECO:0000259" key="5">
    <source>
        <dbReference type="SMART" id="SM00062"/>
    </source>
</evidence>
<evidence type="ECO:0000313" key="7">
    <source>
        <dbReference type="Proteomes" id="UP000599312"/>
    </source>
</evidence>
<sequence length="332" mass="35745">MLSASMLLAGGVAAHAGTLADVKARGVVRCGIGPNNPGFAFRDNQGNQRGFDIDFCRAIAAAIFGDPNKSEFHVVEPRDAFTVLTTGGVDVLTHRFTWTFNRDNGGGAEFTQALFYDGQAFMVRKSLGLKSVKDLNGATICAAQGTTTELNVADYFRQHNLTYKIVTFNGTDATRLAYDEGRCDAWTNDRGSLASRGQALKDPSQHAILPETISKEPVGPVVRDSDTQWAHLVRSVGFATVAAEELGLSSANVDEHAKTSTNPEVKRLLGVSDDLGQKLGLQPTWARSIIKLVGNYGEIFDRNLGANSPLNLSRGLNALWTNGGLLFSPPFR</sequence>
<reference evidence="6" key="1">
    <citation type="submission" date="2020-11" db="EMBL/GenBank/DDBJ databases">
        <authorList>
            <person name="Kim M.K."/>
        </authorList>
    </citation>
    <scope>NUCLEOTIDE SEQUENCE</scope>
    <source>
        <strain evidence="6">BT350</strain>
    </source>
</reference>
<dbReference type="SMART" id="SM00062">
    <property type="entry name" value="PBPb"/>
    <property type="match status" value="1"/>
</dbReference>
<name>A0A931BQX4_9HYPH</name>
<evidence type="ECO:0000256" key="1">
    <source>
        <dbReference type="ARBA" id="ARBA00010333"/>
    </source>
</evidence>
<dbReference type="InterPro" id="IPR018313">
    <property type="entry name" value="SBP_3_CS"/>
</dbReference>
<dbReference type="AlphaFoldDB" id="A0A931BQX4"/>
<comment type="caution">
    <text evidence="6">The sequence shown here is derived from an EMBL/GenBank/DDBJ whole genome shotgun (WGS) entry which is preliminary data.</text>
</comment>